<dbReference type="AlphaFoldDB" id="A0A4R4W6H7"/>
<evidence type="ECO:0000259" key="4">
    <source>
        <dbReference type="Pfam" id="PF07731"/>
    </source>
</evidence>
<sequence>MSRRGFLGLAGGAGIVVAAGLGGSRLLGPVRSTGELLASQVPLPEPFRVPLPVPRVLQPVRREGDADRYEIVQREATAEILPGLSTPIWGYDGTFPGPTVESRSGRTTSVHHRNELPVPTVVHLHGGRTPPDADGYATDLVLPVGAAGNIHNGPSKHMYMHDPDAVVTMGARDYVYPLRQRAATLWYHDHRMDFTGPAVYRGLAGFHLVRDEVEDALPLPHGDRELPLMICDRSFAEDGSFRYPSIDNTLRTVPGVDESYVEGVMGDVILVNGAPWPVAEVPATRHRLRVLNASNARRYELALDPPPPGGKAFTQIGSDQGLLAAPRTHESVPVAPAERFDLVVDFGRYPVGTEVTLVNRLGSGPTERVMRFLVARRAEDDSAIPALLSEIEPLERAQATVTREFAFRGGLMGDRHGWLIDGQPFSPTRIDARPRLGDVEIWRFVADLHHPIHLHLVNFQVLSRGGHAPGPHGIGLKDTVDLNPGEAVEVIARFDGYRGRYMFHCHNLEHEDMGMMGNFETM</sequence>
<keyword evidence="3" id="KW-0560">Oxidoreductase</keyword>
<dbReference type="GO" id="GO:0016491">
    <property type="term" value="F:oxidoreductase activity"/>
    <property type="evidence" value="ECO:0007669"/>
    <property type="project" value="UniProtKB-KW"/>
</dbReference>
<dbReference type="Pfam" id="PF07731">
    <property type="entry name" value="Cu-oxidase_2"/>
    <property type="match status" value="1"/>
</dbReference>
<evidence type="ECO:0000256" key="1">
    <source>
        <dbReference type="ARBA" id="ARBA00010609"/>
    </source>
</evidence>
<dbReference type="SUPFAM" id="SSF49503">
    <property type="entry name" value="Cupredoxins"/>
    <property type="match status" value="3"/>
</dbReference>
<dbReference type="OrthoDB" id="345021at2"/>
<evidence type="ECO:0000313" key="6">
    <source>
        <dbReference type="EMBL" id="TDD14259.1"/>
    </source>
</evidence>
<dbReference type="GO" id="GO:0005507">
    <property type="term" value="F:copper ion binding"/>
    <property type="evidence" value="ECO:0007669"/>
    <property type="project" value="InterPro"/>
</dbReference>
<evidence type="ECO:0000256" key="2">
    <source>
        <dbReference type="ARBA" id="ARBA00022723"/>
    </source>
</evidence>
<comment type="caution">
    <text evidence="6">The sequence shown here is derived from an EMBL/GenBank/DDBJ whole genome shotgun (WGS) entry which is preliminary data.</text>
</comment>
<organism evidence="6 7">
    <name type="scientific">Nonomuraea diastatica</name>
    <dbReference type="NCBI Taxonomy" id="1848329"/>
    <lineage>
        <taxon>Bacteria</taxon>
        <taxon>Bacillati</taxon>
        <taxon>Actinomycetota</taxon>
        <taxon>Actinomycetes</taxon>
        <taxon>Streptosporangiales</taxon>
        <taxon>Streptosporangiaceae</taxon>
        <taxon>Nonomuraea</taxon>
    </lineage>
</organism>
<name>A0A4R4W6H7_9ACTN</name>
<dbReference type="Gene3D" id="2.60.40.420">
    <property type="entry name" value="Cupredoxins - blue copper proteins"/>
    <property type="match status" value="4"/>
</dbReference>
<feature type="domain" description="Plastocyanin-like" evidence="5">
    <location>
        <begin position="76"/>
        <end position="137"/>
    </location>
</feature>
<dbReference type="PROSITE" id="PS00080">
    <property type="entry name" value="MULTICOPPER_OXIDASE2"/>
    <property type="match status" value="1"/>
</dbReference>
<reference evidence="6 7" key="1">
    <citation type="submission" date="2019-03" db="EMBL/GenBank/DDBJ databases">
        <title>Draft genome sequences of novel Actinobacteria.</title>
        <authorList>
            <person name="Sahin N."/>
            <person name="Ay H."/>
            <person name="Saygin H."/>
        </authorList>
    </citation>
    <scope>NUCLEOTIDE SEQUENCE [LARGE SCALE GENOMIC DNA]</scope>
    <source>
        <strain evidence="6 7">KC712</strain>
    </source>
</reference>
<accession>A0A4R4W6H7</accession>
<dbReference type="Proteomes" id="UP000294543">
    <property type="component" value="Unassembled WGS sequence"/>
</dbReference>
<feature type="domain" description="Plastocyanin-like" evidence="4">
    <location>
        <begin position="417"/>
        <end position="521"/>
    </location>
</feature>
<dbReference type="PANTHER" id="PTHR48267:SF1">
    <property type="entry name" value="BILIRUBIN OXIDASE"/>
    <property type="match status" value="1"/>
</dbReference>
<dbReference type="InterPro" id="IPR008972">
    <property type="entry name" value="Cupredoxin"/>
</dbReference>
<evidence type="ECO:0000256" key="3">
    <source>
        <dbReference type="ARBA" id="ARBA00023002"/>
    </source>
</evidence>
<protein>
    <submittedName>
        <fullName evidence="6">Multicopper oxidase family protein</fullName>
    </submittedName>
</protein>
<proteinExistence type="inferred from homology"/>
<evidence type="ECO:0000259" key="5">
    <source>
        <dbReference type="Pfam" id="PF07732"/>
    </source>
</evidence>
<dbReference type="InterPro" id="IPR011706">
    <property type="entry name" value="Cu-oxidase_C"/>
</dbReference>
<dbReference type="InterPro" id="IPR045087">
    <property type="entry name" value="Cu-oxidase_fam"/>
</dbReference>
<dbReference type="InterPro" id="IPR002355">
    <property type="entry name" value="Cu_oxidase_Cu_BS"/>
</dbReference>
<dbReference type="InterPro" id="IPR011707">
    <property type="entry name" value="Cu-oxidase-like_N"/>
</dbReference>
<gene>
    <name evidence="6" type="ORF">E1294_38210</name>
</gene>
<evidence type="ECO:0000313" key="7">
    <source>
        <dbReference type="Proteomes" id="UP000294543"/>
    </source>
</evidence>
<comment type="similarity">
    <text evidence="1">Belongs to the multicopper oxidase family.</text>
</comment>
<dbReference type="EMBL" id="SMKP01000152">
    <property type="protein sequence ID" value="TDD14259.1"/>
    <property type="molecule type" value="Genomic_DNA"/>
</dbReference>
<dbReference type="PANTHER" id="PTHR48267">
    <property type="entry name" value="CUPREDOXIN SUPERFAMILY PROTEIN"/>
    <property type="match status" value="1"/>
</dbReference>
<dbReference type="PROSITE" id="PS00079">
    <property type="entry name" value="MULTICOPPER_OXIDASE1"/>
    <property type="match status" value="1"/>
</dbReference>
<dbReference type="CDD" id="cd14448">
    <property type="entry name" value="CuRO_2_BOD_CotA_like"/>
    <property type="match status" value="1"/>
</dbReference>
<keyword evidence="7" id="KW-1185">Reference proteome</keyword>
<dbReference type="Pfam" id="PF07732">
    <property type="entry name" value="Cu-oxidase_3"/>
    <property type="match status" value="1"/>
</dbReference>
<dbReference type="InterPro" id="IPR033138">
    <property type="entry name" value="Cu_oxidase_CS"/>
</dbReference>
<keyword evidence="2" id="KW-0479">Metal-binding</keyword>